<dbReference type="InterPro" id="IPR051703">
    <property type="entry name" value="NF-kappa-B_Signaling_Reg"/>
</dbReference>
<dbReference type="AlphaFoldDB" id="A4JWD5"/>
<organism evidence="2 3">
    <name type="scientific">Burkholderia vietnamiensis (strain G4 / LMG 22486)</name>
    <name type="common">Burkholderia cepacia (strain R1808)</name>
    <dbReference type="NCBI Taxonomy" id="269482"/>
    <lineage>
        <taxon>Bacteria</taxon>
        <taxon>Pseudomonadati</taxon>
        <taxon>Pseudomonadota</taxon>
        <taxon>Betaproteobacteria</taxon>
        <taxon>Burkholderiales</taxon>
        <taxon>Burkholderiaceae</taxon>
        <taxon>Burkholderia</taxon>
        <taxon>Burkholderia cepacia complex</taxon>
    </lineage>
</organism>
<evidence type="ECO:0000259" key="1">
    <source>
        <dbReference type="Pfam" id="PF09588"/>
    </source>
</evidence>
<dbReference type="Pfam" id="PF09588">
    <property type="entry name" value="YqaJ"/>
    <property type="match status" value="1"/>
</dbReference>
<evidence type="ECO:0000313" key="2">
    <source>
        <dbReference type="EMBL" id="ABO60588.1"/>
    </source>
</evidence>
<protein>
    <submittedName>
        <fullName evidence="2">Putative exonuclease</fullName>
    </submittedName>
</protein>
<dbReference type="SUPFAM" id="SSF52980">
    <property type="entry name" value="Restriction endonuclease-like"/>
    <property type="match status" value="1"/>
</dbReference>
<proteinExistence type="predicted"/>
<feature type="domain" description="YqaJ viral recombinase" evidence="1">
    <location>
        <begin position="12"/>
        <end position="159"/>
    </location>
</feature>
<sequence length="237" mass="27057">MIVVECQQGTPEWLAARAGVTTASNYRIARTLARDGRTPSDTARHLAFRLAIERISGVPLDDDAPETWQMKRGQLLEDDARILHTSEIGLRVKPVGIILTDDRKFGASADGWIECPRLGPGGAEYKCLIGPKELEAVYIDDDPSKYMDQIQGNLWLSGRKWWDFCVYCPALESINLHFYRQRVMRDDDYIAELVADLWKFDCMVEEFREKLLVRQARREGREFVAEAADELGVDTPY</sequence>
<keyword evidence="2" id="KW-0378">Hydrolase</keyword>
<accession>A4JWD5</accession>
<keyword evidence="2" id="KW-0614">Plasmid</keyword>
<keyword evidence="2" id="KW-0540">Nuclease</keyword>
<dbReference type="PANTHER" id="PTHR46609">
    <property type="entry name" value="EXONUCLEASE, PHAGE-TYPE/RECB, C-TERMINAL DOMAIN-CONTAINING PROTEIN"/>
    <property type="match status" value="1"/>
</dbReference>
<dbReference type="InterPro" id="IPR019080">
    <property type="entry name" value="YqaJ_viral_recombinase"/>
</dbReference>
<dbReference type="Proteomes" id="UP000002287">
    <property type="component" value="Plasmid pBVIE05"/>
</dbReference>
<reference evidence="2 3" key="1">
    <citation type="submission" date="2007-03" db="EMBL/GenBank/DDBJ databases">
        <title>Complete sequence of plasmid pBVIE05 of Burkholderia vietnamiensis G4.</title>
        <authorList>
            <consortium name="US DOE Joint Genome Institute"/>
            <person name="Copeland A."/>
            <person name="Lucas S."/>
            <person name="Lapidus A."/>
            <person name="Barry K."/>
            <person name="Detter J.C."/>
            <person name="Glavina del Rio T."/>
            <person name="Hammon N."/>
            <person name="Israni S."/>
            <person name="Dalin E."/>
            <person name="Tice H."/>
            <person name="Pitluck S."/>
            <person name="Chain P."/>
            <person name="Malfatti S."/>
            <person name="Shin M."/>
            <person name="Vergez L."/>
            <person name="Schmutz J."/>
            <person name="Larimer F."/>
            <person name="Land M."/>
            <person name="Hauser L."/>
            <person name="Kyrpides N."/>
            <person name="Tiedje J."/>
            <person name="Richardson P."/>
        </authorList>
    </citation>
    <scope>NUCLEOTIDE SEQUENCE [LARGE SCALE GENOMIC DNA]</scope>
    <source>
        <strain evidence="3">G4 / LMG 22486</strain>
        <plasmid evidence="2 3">pBVIE05</plasmid>
    </source>
</reference>
<dbReference type="InterPro" id="IPR011604">
    <property type="entry name" value="PDDEXK-like_dom_sf"/>
</dbReference>
<dbReference type="InterPro" id="IPR011335">
    <property type="entry name" value="Restrct_endonuc-II-like"/>
</dbReference>
<evidence type="ECO:0000313" key="3">
    <source>
        <dbReference type="Proteomes" id="UP000002287"/>
    </source>
</evidence>
<gene>
    <name evidence="2" type="ordered locus">Bcep1808_7718</name>
</gene>
<dbReference type="KEGG" id="bvi:Bcep1808_7718"/>
<dbReference type="GO" id="GO:0004527">
    <property type="term" value="F:exonuclease activity"/>
    <property type="evidence" value="ECO:0007669"/>
    <property type="project" value="UniProtKB-KW"/>
</dbReference>
<dbReference type="EMBL" id="CP000621">
    <property type="protein sequence ID" value="ABO60588.1"/>
    <property type="molecule type" value="Genomic_DNA"/>
</dbReference>
<dbReference type="CDD" id="cd22343">
    <property type="entry name" value="PDDEXK_lambda_exonuclease-like"/>
    <property type="match status" value="1"/>
</dbReference>
<dbReference type="HOGENOM" id="CLU_065649_2_0_4"/>
<geneLocation type="plasmid" evidence="2 3">
    <name>pBVIE05</name>
</geneLocation>
<dbReference type="PANTHER" id="PTHR46609:SF6">
    <property type="entry name" value="EXONUCLEASE, PHAGE-TYPE_RECB, C-TERMINAL DOMAIN-CONTAINING PROTEIN-RELATED"/>
    <property type="match status" value="1"/>
</dbReference>
<name>A4JWD5_BURVG</name>
<keyword evidence="2" id="KW-0269">Exonuclease</keyword>
<dbReference type="Gene3D" id="3.90.320.10">
    <property type="match status" value="1"/>
</dbReference>